<evidence type="ECO:0000256" key="5">
    <source>
        <dbReference type="SAM" id="MobiDB-lite"/>
    </source>
</evidence>
<dbReference type="EMBL" id="CM035407">
    <property type="protein sequence ID" value="KAH7442965.1"/>
    <property type="molecule type" value="Genomic_DNA"/>
</dbReference>
<keyword evidence="2 4" id="KW-0863">Zinc-finger</keyword>
<gene>
    <name evidence="7" type="ORF">KP509_02G010400</name>
</gene>
<dbReference type="Proteomes" id="UP000825935">
    <property type="component" value="Chromosome 2"/>
</dbReference>
<evidence type="ECO:0000259" key="6">
    <source>
        <dbReference type="PROSITE" id="PS50089"/>
    </source>
</evidence>
<feature type="region of interest" description="Disordered" evidence="5">
    <location>
        <begin position="1"/>
        <end position="69"/>
    </location>
</feature>
<dbReference type="PROSITE" id="PS50089">
    <property type="entry name" value="ZF_RING_2"/>
    <property type="match status" value="1"/>
</dbReference>
<comment type="caution">
    <text evidence="7">The sequence shown here is derived from an EMBL/GenBank/DDBJ whole genome shotgun (WGS) entry which is preliminary data.</text>
</comment>
<dbReference type="OrthoDB" id="21204at2759"/>
<feature type="compositionally biased region" description="Acidic residues" evidence="5">
    <location>
        <begin position="51"/>
        <end position="69"/>
    </location>
</feature>
<keyword evidence="8" id="KW-1185">Reference proteome</keyword>
<evidence type="ECO:0000313" key="7">
    <source>
        <dbReference type="EMBL" id="KAH7442965.1"/>
    </source>
</evidence>
<dbReference type="SUPFAM" id="SSF57850">
    <property type="entry name" value="RING/U-box"/>
    <property type="match status" value="1"/>
</dbReference>
<feature type="compositionally biased region" description="Low complexity" evidence="5">
    <location>
        <begin position="93"/>
        <end position="106"/>
    </location>
</feature>
<dbReference type="GO" id="GO:0008270">
    <property type="term" value="F:zinc ion binding"/>
    <property type="evidence" value="ECO:0007669"/>
    <property type="project" value="UniProtKB-KW"/>
</dbReference>
<feature type="compositionally biased region" description="Basic and acidic residues" evidence="5">
    <location>
        <begin position="7"/>
        <end position="16"/>
    </location>
</feature>
<dbReference type="InterPro" id="IPR001841">
    <property type="entry name" value="Znf_RING"/>
</dbReference>
<dbReference type="Pfam" id="PF13639">
    <property type="entry name" value="zf-RING_2"/>
    <property type="match status" value="1"/>
</dbReference>
<dbReference type="CDD" id="cd16454">
    <property type="entry name" value="RING-H2_PA-TM-RING"/>
    <property type="match status" value="1"/>
</dbReference>
<dbReference type="InterPro" id="IPR013083">
    <property type="entry name" value="Znf_RING/FYVE/PHD"/>
</dbReference>
<name>A0A8T2VBF3_CERRI</name>
<dbReference type="PANTHER" id="PTHR15710">
    <property type="entry name" value="E3 UBIQUITIN-PROTEIN LIGASE PRAJA"/>
    <property type="match status" value="1"/>
</dbReference>
<sequence length="229" mass="25482">MENSGNRGEENREPNRENLQPTPSGAAPHVHQHSEAISPPQPSLGPRTIDEEVIDNGEEDERQESEEEFTQDIVDIIELANLIVPHEAEELDTSPTFPRSRPSFPRDSQEQWEPLVRAYISGRSGSITPPLSYSMRGGVPTHLSDFSRIRNQEAEPRRLQEADLADLPSVEVAENNEGGECPTCAICHDKLAVNPPAKRLPCNHIFHGSCIVTWLIRSNSCPICRSQVP</sequence>
<keyword evidence="1" id="KW-0479">Metal-binding</keyword>
<proteinExistence type="predicted"/>
<feature type="domain" description="RING-type" evidence="6">
    <location>
        <begin position="184"/>
        <end position="225"/>
    </location>
</feature>
<feature type="region of interest" description="Disordered" evidence="5">
    <location>
        <begin position="89"/>
        <end position="110"/>
    </location>
</feature>
<accession>A0A8T2VBF3</accession>
<dbReference type="SMART" id="SM00184">
    <property type="entry name" value="RING"/>
    <property type="match status" value="1"/>
</dbReference>
<evidence type="ECO:0000256" key="4">
    <source>
        <dbReference type="PROSITE-ProRule" id="PRU00175"/>
    </source>
</evidence>
<organism evidence="7 8">
    <name type="scientific">Ceratopteris richardii</name>
    <name type="common">Triangle waterfern</name>
    <dbReference type="NCBI Taxonomy" id="49495"/>
    <lineage>
        <taxon>Eukaryota</taxon>
        <taxon>Viridiplantae</taxon>
        <taxon>Streptophyta</taxon>
        <taxon>Embryophyta</taxon>
        <taxon>Tracheophyta</taxon>
        <taxon>Polypodiopsida</taxon>
        <taxon>Polypodiidae</taxon>
        <taxon>Polypodiales</taxon>
        <taxon>Pteridineae</taxon>
        <taxon>Pteridaceae</taxon>
        <taxon>Parkerioideae</taxon>
        <taxon>Ceratopteris</taxon>
    </lineage>
</organism>
<evidence type="ECO:0000256" key="1">
    <source>
        <dbReference type="ARBA" id="ARBA00022723"/>
    </source>
</evidence>
<evidence type="ECO:0000256" key="3">
    <source>
        <dbReference type="ARBA" id="ARBA00022833"/>
    </source>
</evidence>
<evidence type="ECO:0000313" key="8">
    <source>
        <dbReference type="Proteomes" id="UP000825935"/>
    </source>
</evidence>
<dbReference type="AlphaFoldDB" id="A0A8T2VBF3"/>
<protein>
    <recommendedName>
        <fullName evidence="6">RING-type domain-containing protein</fullName>
    </recommendedName>
</protein>
<keyword evidence="3" id="KW-0862">Zinc</keyword>
<reference evidence="7" key="1">
    <citation type="submission" date="2021-08" db="EMBL/GenBank/DDBJ databases">
        <title>WGS assembly of Ceratopteris richardii.</title>
        <authorList>
            <person name="Marchant D.B."/>
            <person name="Chen G."/>
            <person name="Jenkins J."/>
            <person name="Shu S."/>
            <person name="Leebens-Mack J."/>
            <person name="Grimwood J."/>
            <person name="Schmutz J."/>
            <person name="Soltis P."/>
            <person name="Soltis D."/>
            <person name="Chen Z.-H."/>
        </authorList>
    </citation>
    <scope>NUCLEOTIDE SEQUENCE</scope>
    <source>
        <strain evidence="7">Whitten #5841</strain>
        <tissue evidence="7">Leaf</tissue>
    </source>
</reference>
<dbReference type="Gene3D" id="3.30.40.10">
    <property type="entry name" value="Zinc/RING finger domain, C3HC4 (zinc finger)"/>
    <property type="match status" value="1"/>
</dbReference>
<evidence type="ECO:0000256" key="2">
    <source>
        <dbReference type="ARBA" id="ARBA00022771"/>
    </source>
</evidence>